<keyword evidence="5" id="KW-1185">Reference proteome</keyword>
<feature type="domain" description="Reverse transcriptase" evidence="3">
    <location>
        <begin position="401"/>
        <end position="687"/>
    </location>
</feature>
<dbReference type="EMBL" id="CAKOGL010000006">
    <property type="protein sequence ID" value="CAH2087466.1"/>
    <property type="molecule type" value="Genomic_DNA"/>
</dbReference>
<keyword evidence="1" id="KW-0175">Coiled coil</keyword>
<gene>
    <name evidence="4" type="ORF">EEDITHA_LOCUS3722</name>
</gene>
<dbReference type="Pfam" id="PF00078">
    <property type="entry name" value="RVT_1"/>
    <property type="match status" value="1"/>
</dbReference>
<dbReference type="GO" id="GO:0071897">
    <property type="term" value="P:DNA biosynthetic process"/>
    <property type="evidence" value="ECO:0007669"/>
    <property type="project" value="UniProtKB-ARBA"/>
</dbReference>
<dbReference type="SUPFAM" id="SSF56672">
    <property type="entry name" value="DNA/RNA polymerases"/>
    <property type="match status" value="1"/>
</dbReference>
<evidence type="ECO:0000259" key="3">
    <source>
        <dbReference type="PROSITE" id="PS50878"/>
    </source>
</evidence>
<dbReference type="AlphaFoldDB" id="A0AAU9TK12"/>
<dbReference type="PANTHER" id="PTHR35450">
    <property type="entry name" value="REVERSE TRANSCRIPTASE DOMAIN-CONTAINING PROTEIN"/>
    <property type="match status" value="1"/>
</dbReference>
<evidence type="ECO:0000313" key="5">
    <source>
        <dbReference type="Proteomes" id="UP001153954"/>
    </source>
</evidence>
<evidence type="ECO:0000313" key="4">
    <source>
        <dbReference type="EMBL" id="CAH2087466.1"/>
    </source>
</evidence>
<dbReference type="InterPro" id="IPR043502">
    <property type="entry name" value="DNA/RNA_pol_sf"/>
</dbReference>
<proteinExistence type="predicted"/>
<accession>A0AAU9TK12</accession>
<feature type="compositionally biased region" description="Basic and acidic residues" evidence="2">
    <location>
        <begin position="56"/>
        <end position="66"/>
    </location>
</feature>
<dbReference type="CDD" id="cd01650">
    <property type="entry name" value="RT_nLTR_like"/>
    <property type="match status" value="1"/>
</dbReference>
<evidence type="ECO:0000256" key="2">
    <source>
        <dbReference type="SAM" id="MobiDB-lite"/>
    </source>
</evidence>
<feature type="compositionally biased region" description="Polar residues" evidence="2">
    <location>
        <begin position="1"/>
        <end position="10"/>
    </location>
</feature>
<feature type="region of interest" description="Disordered" evidence="2">
    <location>
        <begin position="1"/>
        <end position="74"/>
    </location>
</feature>
<feature type="coiled-coil region" evidence="1">
    <location>
        <begin position="267"/>
        <end position="294"/>
    </location>
</feature>
<name>A0AAU9TK12_EUPED</name>
<dbReference type="PANTHER" id="PTHR35450:SF2">
    <property type="entry name" value="REVERSE TRANSCRIPTASE DOMAIN-CONTAINING PROTEIN"/>
    <property type="match status" value="1"/>
</dbReference>
<organism evidence="4 5">
    <name type="scientific">Euphydryas editha</name>
    <name type="common">Edith's checkerspot</name>
    <dbReference type="NCBI Taxonomy" id="104508"/>
    <lineage>
        <taxon>Eukaryota</taxon>
        <taxon>Metazoa</taxon>
        <taxon>Ecdysozoa</taxon>
        <taxon>Arthropoda</taxon>
        <taxon>Hexapoda</taxon>
        <taxon>Insecta</taxon>
        <taxon>Pterygota</taxon>
        <taxon>Neoptera</taxon>
        <taxon>Endopterygota</taxon>
        <taxon>Lepidoptera</taxon>
        <taxon>Glossata</taxon>
        <taxon>Ditrysia</taxon>
        <taxon>Papilionoidea</taxon>
        <taxon>Nymphalidae</taxon>
        <taxon>Nymphalinae</taxon>
        <taxon>Euphydryas</taxon>
    </lineage>
</organism>
<reference evidence="4" key="1">
    <citation type="submission" date="2022-03" db="EMBL/GenBank/DDBJ databases">
        <authorList>
            <person name="Tunstrom K."/>
        </authorList>
    </citation>
    <scope>NUCLEOTIDE SEQUENCE</scope>
</reference>
<dbReference type="PROSITE" id="PS50878">
    <property type="entry name" value="RT_POL"/>
    <property type="match status" value="1"/>
</dbReference>
<comment type="caution">
    <text evidence="4">The sequence shown here is derived from an EMBL/GenBank/DDBJ whole genome shotgun (WGS) entry which is preliminary data.</text>
</comment>
<protein>
    <recommendedName>
        <fullName evidence="3">Reverse transcriptase domain-containing protein</fullName>
    </recommendedName>
</protein>
<dbReference type="Proteomes" id="UP001153954">
    <property type="component" value="Unassembled WGS sequence"/>
</dbReference>
<dbReference type="InterPro" id="IPR000477">
    <property type="entry name" value="RT_dom"/>
</dbReference>
<sequence>MQTVSGSQLNRRARVGGPEDTTADQRGGEGVDDALQSRALPTNSVGSSALTTNKAVNDDRRPHKIEQTSIQSEEQSITQIQTVHDPLPNNTQHTPTERAKEIDQLTRNIVVNEDQEPIVLRFLQTLAETKDISIEQRLLLPKAKINKSFIKNLNTLNKYLPNILVTNNSLREINNILYAAAKTLVLDNNQTPYAPKMTINSKRNPPWKKRIQIRIEKLRKELGQLIEIEKGINTNRMSKIRDKLYAKYNIQSENDHNNTTEIIKQRIKALAGRIKRYEEMNTKKEQNKLFAENEHRLYRSLGCNATKDIKIPSKQNVEEFWKSILSNPQQYNKEANWIKEIATMSNEVNTIESEEITEDQVKFALRRMLNWKSPGLDKIHNYYIKCLTSVHKYLASLFTNIVSGKEPLEEWFTTGKVILVPKNENTEDPKNWRPIACLPSMYKLLTSVLANVLYSHCQENNIIAVEQRGCRRGARGCKDHLMVNKAILEDAHQNQRNLSMAWIDYQKAFDSVSHDWLIKVLDVYKCPSIIKRFLLMVMPSWRVSMIARGSQHSITTEPIHVRRGIFQGDSLSPLLFCLAVNPLSFILNRYEMKGYKLKDSFWINHLLYMDDLKIYANNKYNLKVLLDSIEIFTNDIGMSFGLNKCNILHITAGRRSSTTGEDHILLNGNEFKQLAIGERYKYLGIHESGKIEHSVIRQQISKEYFKRIKKLFNTHLNSRNIIKGINTYAIPVLLYSFGIINYKSNDLKYLDIKTRKLLAIKKAHRQKAEVERLYLPITEGGRGLINIENIYKTHILKYKQYLKQENDHLIQAIVQHDTQKDKYSTIQEAQGIERELRLPQGNIYTDNEIKEAIKKKQNKAWRDKQLHGQFPKKVLDQANIDIELSFKWLKKQQIPPSIESSIFAIQDQAIMTRQHQRDILKEPVDGKCRLCASKDETTQHIISGCDKLAGTCYVKRHNNLVQYVYWCLAKKHKIEVSDLWWKETLIQPQVKENDSTKILWEMPVHTDVTVTHNRPDLIYVDKINNKTFLIDITVPSDYNIGAKEIEKLSKYHLLKTEVSRLWNTQTTIIPIVIGATGIVAKSIKKHIDKLSTKIDLTILQKQAAIHTSTILSKVLGDNVFIHNTQDSLIHNAQHSSNTQHSLSIQQSVSTQSSTITQQLSSSIHQLSSTQVAPTNITHLSDTIQTSTIHQEHRM</sequence>
<evidence type="ECO:0000256" key="1">
    <source>
        <dbReference type="SAM" id="Coils"/>
    </source>
</evidence>
<feature type="compositionally biased region" description="Polar residues" evidence="2">
    <location>
        <begin position="39"/>
        <end position="55"/>
    </location>
</feature>